<gene>
    <name evidence="4" type="ORF">MUCCIDRAFT_105654</name>
</gene>
<keyword evidence="1 3" id="KW-0853">WD repeat</keyword>
<reference evidence="4 5" key="1">
    <citation type="submission" date="2015-06" db="EMBL/GenBank/DDBJ databases">
        <title>Expansion of signal transduction pathways in fungi by whole-genome duplication.</title>
        <authorList>
            <consortium name="DOE Joint Genome Institute"/>
            <person name="Corrochano L.M."/>
            <person name="Kuo A."/>
            <person name="Marcet-Houben M."/>
            <person name="Polaino S."/>
            <person name="Salamov A."/>
            <person name="Villalobos J.M."/>
            <person name="Alvarez M.I."/>
            <person name="Avalos J."/>
            <person name="Benito E.P."/>
            <person name="Benoit I."/>
            <person name="Burger G."/>
            <person name="Camino L.P."/>
            <person name="Canovas D."/>
            <person name="Cerda-Olmedo E."/>
            <person name="Cheng J.-F."/>
            <person name="Dominguez A."/>
            <person name="Elias M."/>
            <person name="Eslava A.P."/>
            <person name="Glaser F."/>
            <person name="Grimwood J."/>
            <person name="Gutierrez G."/>
            <person name="Heitman J."/>
            <person name="Henrissat B."/>
            <person name="Iturriaga E.A."/>
            <person name="Lang B.F."/>
            <person name="Lavin J.L."/>
            <person name="Lee S."/>
            <person name="Li W."/>
            <person name="Lindquist E."/>
            <person name="Lopez-Garcia S."/>
            <person name="Luque E.M."/>
            <person name="Marcos A.T."/>
            <person name="Martin J."/>
            <person name="Mccluskey K."/>
            <person name="Medina H.R."/>
            <person name="Miralles-Duran A."/>
            <person name="Miyazaki A."/>
            <person name="Munoz-Torres E."/>
            <person name="Oguiza J.A."/>
            <person name="Ohm R."/>
            <person name="Olmedo M."/>
            <person name="Orejas M."/>
            <person name="Ortiz-Castellanos L."/>
            <person name="Pisabarro A.G."/>
            <person name="Rodriguez-Romero J."/>
            <person name="Ruiz-Herrera J."/>
            <person name="Ruiz-Vazquez R."/>
            <person name="Sanz C."/>
            <person name="Schackwitz W."/>
            <person name="Schmutz J."/>
            <person name="Shahriari M."/>
            <person name="Shelest E."/>
            <person name="Silva-Franco F."/>
            <person name="Soanes D."/>
            <person name="Syed K."/>
            <person name="Tagua V.G."/>
            <person name="Talbot N.J."/>
            <person name="Thon M."/>
            <person name="De Vries R.P."/>
            <person name="Wiebenga A."/>
            <person name="Yadav J.S."/>
            <person name="Braun E.L."/>
            <person name="Baker S."/>
            <person name="Garre V."/>
            <person name="Horwitz B."/>
            <person name="Torres-Martinez S."/>
            <person name="Idnurm A."/>
            <person name="Herrera-Estrella A."/>
            <person name="Gabaldon T."/>
            <person name="Grigoriev I.V."/>
        </authorList>
    </citation>
    <scope>NUCLEOTIDE SEQUENCE [LARGE SCALE GENOMIC DNA]</scope>
    <source>
        <strain evidence="4 5">CBS 277.49</strain>
    </source>
</reference>
<dbReference type="InterPro" id="IPR015943">
    <property type="entry name" value="WD40/YVTN_repeat-like_dom_sf"/>
</dbReference>
<dbReference type="PRINTS" id="PR00320">
    <property type="entry name" value="GPROTEINBRPT"/>
</dbReference>
<feature type="repeat" description="WD" evidence="3">
    <location>
        <begin position="250"/>
        <end position="283"/>
    </location>
</feature>
<keyword evidence="2" id="KW-0677">Repeat</keyword>
<organism evidence="4 5">
    <name type="scientific">Mucor lusitanicus CBS 277.49</name>
    <dbReference type="NCBI Taxonomy" id="747725"/>
    <lineage>
        <taxon>Eukaryota</taxon>
        <taxon>Fungi</taxon>
        <taxon>Fungi incertae sedis</taxon>
        <taxon>Mucoromycota</taxon>
        <taxon>Mucoromycotina</taxon>
        <taxon>Mucoromycetes</taxon>
        <taxon>Mucorales</taxon>
        <taxon>Mucorineae</taxon>
        <taxon>Mucoraceae</taxon>
        <taxon>Mucor</taxon>
    </lineage>
</organism>
<dbReference type="PANTHER" id="PTHR45296:SF1">
    <property type="entry name" value="TRANSDUCIN_WD40 REPEAT-LIKE SUPERFAMILY PROTEIN"/>
    <property type="match status" value="1"/>
</dbReference>
<dbReference type="SMART" id="SM00320">
    <property type="entry name" value="WD40"/>
    <property type="match status" value="6"/>
</dbReference>
<evidence type="ECO:0000313" key="4">
    <source>
        <dbReference type="EMBL" id="OAD08687.1"/>
    </source>
</evidence>
<comment type="caution">
    <text evidence="4">The sequence shown here is derived from an EMBL/GenBank/DDBJ whole genome shotgun (WGS) entry which is preliminary data.</text>
</comment>
<dbReference type="InterPro" id="IPR019775">
    <property type="entry name" value="WD40_repeat_CS"/>
</dbReference>
<dbReference type="PANTHER" id="PTHR45296">
    <property type="entry name" value="TRANSDUCIN/WD40 REPEAT-LIKE SUPERFAMILY PROTEIN"/>
    <property type="match status" value="1"/>
</dbReference>
<evidence type="ECO:0000256" key="2">
    <source>
        <dbReference type="ARBA" id="ARBA00022737"/>
    </source>
</evidence>
<dbReference type="Proteomes" id="UP000077051">
    <property type="component" value="Unassembled WGS sequence"/>
</dbReference>
<dbReference type="SUPFAM" id="SSF50978">
    <property type="entry name" value="WD40 repeat-like"/>
    <property type="match status" value="1"/>
</dbReference>
<dbReference type="AlphaFoldDB" id="A0A162ZZ42"/>
<dbReference type="Pfam" id="PF00400">
    <property type="entry name" value="WD40"/>
    <property type="match status" value="4"/>
</dbReference>
<dbReference type="EMBL" id="AMYB01000001">
    <property type="protein sequence ID" value="OAD08687.1"/>
    <property type="molecule type" value="Genomic_DNA"/>
</dbReference>
<dbReference type="InterPro" id="IPR001680">
    <property type="entry name" value="WD40_rpt"/>
</dbReference>
<feature type="repeat" description="WD" evidence="3">
    <location>
        <begin position="12"/>
        <end position="57"/>
    </location>
</feature>
<name>A0A162ZZ42_MUCCL</name>
<dbReference type="OrthoDB" id="2161379at2759"/>
<sequence length="339" mass="37605">MSIKGIHPLHSLKGHQAPVLTVEYAKTSFLGQDLLASGSEDNTCRIWDLKSKKVLRGIKNLNSPVTSIKFARKNQPYIYLSSGNKVLIYDLRSEGIIITEPIQTYEFSNDEINSIDVNENNKFLVTADDEGVVNVVDLSTHKIYKKSSKKHNSICMSAKFRAKKSWEVWSGGMDSKVYEWDFSRGLPTNIYDMTPKEPSATQMFNPPFVYKIATSPDGEWVAASLGDSTIQLLAPPNKKQKKHLREIRLGNGHNSMVNCLSFLTGDKSMLISGAANGRVTMWDHTKEQAPIVGMFQLDDVLGKLNSLKAFDMDGALYIAAAGTSKSNAGALHIYQLPVE</sequence>
<dbReference type="VEuPathDB" id="FungiDB:MUCCIDRAFT_105654"/>
<evidence type="ECO:0000313" key="5">
    <source>
        <dbReference type="Proteomes" id="UP000077051"/>
    </source>
</evidence>
<protein>
    <submittedName>
        <fullName evidence="4">Uncharacterized protein</fullName>
    </submittedName>
</protein>
<dbReference type="PROSITE" id="PS00678">
    <property type="entry name" value="WD_REPEATS_1"/>
    <property type="match status" value="1"/>
</dbReference>
<dbReference type="PROSITE" id="PS50294">
    <property type="entry name" value="WD_REPEATS_REGION"/>
    <property type="match status" value="1"/>
</dbReference>
<evidence type="ECO:0000256" key="3">
    <source>
        <dbReference type="PROSITE-ProRule" id="PRU00221"/>
    </source>
</evidence>
<evidence type="ECO:0000256" key="1">
    <source>
        <dbReference type="ARBA" id="ARBA00022574"/>
    </source>
</evidence>
<dbReference type="Gene3D" id="2.130.10.10">
    <property type="entry name" value="YVTN repeat-like/Quinoprotein amine dehydrogenase"/>
    <property type="match status" value="2"/>
</dbReference>
<dbReference type="STRING" id="747725.A0A162ZZ42"/>
<dbReference type="PROSITE" id="PS50082">
    <property type="entry name" value="WD_REPEATS_2"/>
    <property type="match status" value="2"/>
</dbReference>
<dbReference type="InterPro" id="IPR036322">
    <property type="entry name" value="WD40_repeat_dom_sf"/>
</dbReference>
<keyword evidence="5" id="KW-1185">Reference proteome</keyword>
<accession>A0A162ZZ42</accession>
<proteinExistence type="predicted"/>
<dbReference type="InterPro" id="IPR020472">
    <property type="entry name" value="WD40_PAC1"/>
</dbReference>